<feature type="active site" description="Nucleophile" evidence="6">
    <location>
        <position position="10"/>
    </location>
</feature>
<evidence type="ECO:0000313" key="10">
    <source>
        <dbReference type="Proteomes" id="UP000078542"/>
    </source>
</evidence>
<evidence type="ECO:0000256" key="4">
    <source>
        <dbReference type="ARBA" id="ARBA00022801"/>
    </source>
</evidence>
<dbReference type="Pfam" id="PF06888">
    <property type="entry name" value="Put_Phosphatase"/>
    <property type="match status" value="1"/>
</dbReference>
<organism evidence="9 10">
    <name type="scientific">Cyphomyrmex costatus</name>
    <dbReference type="NCBI Taxonomy" id="456900"/>
    <lineage>
        <taxon>Eukaryota</taxon>
        <taxon>Metazoa</taxon>
        <taxon>Ecdysozoa</taxon>
        <taxon>Arthropoda</taxon>
        <taxon>Hexapoda</taxon>
        <taxon>Insecta</taxon>
        <taxon>Pterygota</taxon>
        <taxon>Neoptera</taxon>
        <taxon>Endopterygota</taxon>
        <taxon>Hymenoptera</taxon>
        <taxon>Apocrita</taxon>
        <taxon>Aculeata</taxon>
        <taxon>Formicoidea</taxon>
        <taxon>Formicidae</taxon>
        <taxon>Myrmicinae</taxon>
        <taxon>Cyphomyrmex</taxon>
    </lineage>
</organism>
<gene>
    <name evidence="9" type="ORF">ALC62_05185</name>
</gene>
<keyword evidence="5 8" id="KW-0460">Magnesium</keyword>
<accession>A0A151IJS2</accession>
<feature type="binding site" evidence="7">
    <location>
        <position position="21"/>
    </location>
    <ligand>
        <name>substrate</name>
    </ligand>
</feature>
<keyword evidence="3 8" id="KW-0479">Metal-binding</keyword>
<dbReference type="GO" id="GO:0016791">
    <property type="term" value="F:phosphatase activity"/>
    <property type="evidence" value="ECO:0007669"/>
    <property type="project" value="InterPro"/>
</dbReference>
<feature type="binding site" evidence="8">
    <location>
        <position position="12"/>
    </location>
    <ligand>
        <name>Mg(2+)</name>
        <dbReference type="ChEBI" id="CHEBI:18420"/>
    </ligand>
</feature>
<dbReference type="PANTHER" id="PTHR20889">
    <property type="entry name" value="PHOSPHATASE, ORPHAN 1, 2"/>
    <property type="match status" value="1"/>
</dbReference>
<sequence>MDHNVLVAFDFDHTICEGNTDLVVQNLLPTEISEDVYNLRKSSGWIVYMNKIFELLHKNSVKAHQIENIIIGIPAVSGMQRLLTSLHNNSHEIIIISDSNSMFIDSWLRSRQLDRVVSQVFTNPARYDEGRLRVDPYHTQYTCQMSAVNLCKGQILTDYIQDKYKQGKSYERIVYIGDGRNDLCPILRLSEADLACPRKGYSLINRLNESTSMSTKAKIVPWENGTDLQCSLKQFIELSSLTQFHQ</sequence>
<comment type="similarity">
    <text evidence="2">Belongs to the HAD-like hydrolase superfamily. PHOSPHO family.</text>
</comment>
<dbReference type="InterPro" id="IPR006384">
    <property type="entry name" value="HAD_hydro_PyrdxlP_Pase-like"/>
</dbReference>
<feature type="binding site" evidence="8">
    <location>
        <position position="10"/>
    </location>
    <ligand>
        <name>Mg(2+)</name>
        <dbReference type="ChEBI" id="CHEBI:18420"/>
    </ligand>
</feature>
<evidence type="ECO:0000256" key="7">
    <source>
        <dbReference type="PIRSR" id="PIRSR031051-2"/>
    </source>
</evidence>
<evidence type="ECO:0000256" key="2">
    <source>
        <dbReference type="ARBA" id="ARBA00008541"/>
    </source>
</evidence>
<feature type="active site" description="Proton donor" evidence="6">
    <location>
        <position position="12"/>
    </location>
</feature>
<dbReference type="NCBIfam" id="TIGR01489">
    <property type="entry name" value="DKMTPPase-SF"/>
    <property type="match status" value="1"/>
</dbReference>
<protein>
    <submittedName>
        <fullName evidence="9">Pyridoxal phosphate phosphatase PHOSPHO2</fullName>
    </submittedName>
</protein>
<feature type="binding site" evidence="8">
    <location>
        <position position="178"/>
    </location>
    <ligand>
        <name>Mg(2+)</name>
        <dbReference type="ChEBI" id="CHEBI:18420"/>
    </ligand>
</feature>
<dbReference type="InterPro" id="IPR036412">
    <property type="entry name" value="HAD-like_sf"/>
</dbReference>
<dbReference type="InterPro" id="IPR016965">
    <property type="entry name" value="Pase_PHOSPHO-typ"/>
</dbReference>
<evidence type="ECO:0000256" key="1">
    <source>
        <dbReference type="ARBA" id="ARBA00001946"/>
    </source>
</evidence>
<dbReference type="Gene3D" id="3.40.50.1000">
    <property type="entry name" value="HAD superfamily/HAD-like"/>
    <property type="match status" value="1"/>
</dbReference>
<evidence type="ECO:0000256" key="6">
    <source>
        <dbReference type="PIRSR" id="PIRSR031051-1"/>
    </source>
</evidence>
<dbReference type="InterPro" id="IPR023214">
    <property type="entry name" value="HAD_sf"/>
</dbReference>
<evidence type="ECO:0000256" key="8">
    <source>
        <dbReference type="PIRSR" id="PIRSR031051-3"/>
    </source>
</evidence>
<keyword evidence="10" id="KW-1185">Reference proteome</keyword>
<dbReference type="NCBIfam" id="TIGR01488">
    <property type="entry name" value="HAD-SF-IB"/>
    <property type="match status" value="1"/>
</dbReference>
<dbReference type="PANTHER" id="PTHR20889:SF12">
    <property type="entry name" value="LP01149P"/>
    <property type="match status" value="1"/>
</dbReference>
<name>A0A151IJS2_9HYME</name>
<reference evidence="9 10" key="1">
    <citation type="submission" date="2016-03" db="EMBL/GenBank/DDBJ databases">
        <title>Cyphomyrmex costatus WGS genome.</title>
        <authorList>
            <person name="Nygaard S."/>
            <person name="Hu H."/>
            <person name="Boomsma J."/>
            <person name="Zhang G."/>
        </authorList>
    </citation>
    <scope>NUCLEOTIDE SEQUENCE [LARGE SCALE GENOMIC DNA]</scope>
    <source>
        <strain evidence="9">MS0001</strain>
        <tissue evidence="9">Whole body</tissue>
    </source>
</reference>
<keyword evidence="4" id="KW-0378">Hydrolase</keyword>
<dbReference type="Proteomes" id="UP000078542">
    <property type="component" value="Unassembled WGS sequence"/>
</dbReference>
<evidence type="ECO:0000313" key="9">
    <source>
        <dbReference type="EMBL" id="KYN03884.1"/>
    </source>
</evidence>
<evidence type="ECO:0000256" key="5">
    <source>
        <dbReference type="ARBA" id="ARBA00022842"/>
    </source>
</evidence>
<dbReference type="OrthoDB" id="10267182at2759"/>
<dbReference type="PIRSF" id="PIRSF031051">
    <property type="entry name" value="PyrdxlP_Pase_PHOSPHO2"/>
    <property type="match status" value="1"/>
</dbReference>
<evidence type="ECO:0000256" key="3">
    <source>
        <dbReference type="ARBA" id="ARBA00022723"/>
    </source>
</evidence>
<dbReference type="GO" id="GO:0046872">
    <property type="term" value="F:metal ion binding"/>
    <property type="evidence" value="ECO:0007669"/>
    <property type="project" value="UniProtKB-KW"/>
</dbReference>
<comment type="cofactor">
    <cofactor evidence="1 8">
        <name>Mg(2+)</name>
        <dbReference type="ChEBI" id="CHEBI:18420"/>
    </cofactor>
</comment>
<proteinExistence type="inferred from homology"/>
<feature type="binding site" evidence="7">
    <location>
        <position position="98"/>
    </location>
    <ligand>
        <name>substrate</name>
    </ligand>
</feature>
<dbReference type="KEGG" id="ccoa:108773044"/>
<dbReference type="AlphaFoldDB" id="A0A151IJS2"/>
<dbReference type="SUPFAM" id="SSF56784">
    <property type="entry name" value="HAD-like"/>
    <property type="match status" value="1"/>
</dbReference>
<dbReference type="STRING" id="456900.A0A151IJS2"/>
<dbReference type="EMBL" id="KQ977294">
    <property type="protein sequence ID" value="KYN03884.1"/>
    <property type="molecule type" value="Genomic_DNA"/>
</dbReference>